<dbReference type="Gene3D" id="1.10.287.130">
    <property type="match status" value="1"/>
</dbReference>
<dbReference type="SMART" id="SM00091">
    <property type="entry name" value="PAS"/>
    <property type="match status" value="4"/>
</dbReference>
<feature type="coiled-coil region" evidence="8">
    <location>
        <begin position="84"/>
        <end position="111"/>
    </location>
</feature>
<dbReference type="InterPro" id="IPR036890">
    <property type="entry name" value="HATPase_C_sf"/>
</dbReference>
<evidence type="ECO:0000256" key="7">
    <source>
        <dbReference type="ARBA" id="ARBA00023012"/>
    </source>
</evidence>
<keyword evidence="6" id="KW-0418">Kinase</keyword>
<dbReference type="Pfam" id="PF00512">
    <property type="entry name" value="HisKA"/>
    <property type="match status" value="1"/>
</dbReference>
<evidence type="ECO:0000256" key="4">
    <source>
        <dbReference type="ARBA" id="ARBA00022553"/>
    </source>
</evidence>
<keyword evidence="14" id="KW-1185">Reference proteome</keyword>
<feature type="domain" description="PAS" evidence="11">
    <location>
        <begin position="341"/>
        <end position="411"/>
    </location>
</feature>
<dbReference type="Gene3D" id="3.30.565.10">
    <property type="entry name" value="Histidine kinase-like ATPase, C-terminal domain"/>
    <property type="match status" value="1"/>
</dbReference>
<dbReference type="InterPro" id="IPR013655">
    <property type="entry name" value="PAS_fold_3"/>
</dbReference>
<dbReference type="InterPro" id="IPR003661">
    <property type="entry name" value="HisK_dim/P_dom"/>
</dbReference>
<dbReference type="InterPro" id="IPR016132">
    <property type="entry name" value="Phyto_chromo_attachment"/>
</dbReference>
<dbReference type="InterPro" id="IPR000014">
    <property type="entry name" value="PAS"/>
</dbReference>
<evidence type="ECO:0000256" key="3">
    <source>
        <dbReference type="ARBA" id="ARBA00012438"/>
    </source>
</evidence>
<dbReference type="EC" id="2.7.13.3" evidence="3"/>
<dbReference type="SMART" id="SM00388">
    <property type="entry name" value="HisKA"/>
    <property type="match status" value="1"/>
</dbReference>
<dbReference type="PANTHER" id="PTHR43304:SF1">
    <property type="entry name" value="PAC DOMAIN-CONTAINING PROTEIN"/>
    <property type="match status" value="1"/>
</dbReference>
<dbReference type="Gene3D" id="3.30.450.40">
    <property type="match status" value="2"/>
</dbReference>
<feature type="domain" description="PAS" evidence="11">
    <location>
        <begin position="466"/>
        <end position="528"/>
    </location>
</feature>
<feature type="domain" description="PAS" evidence="11">
    <location>
        <begin position="228"/>
        <end position="298"/>
    </location>
</feature>
<dbReference type="CDD" id="cd00082">
    <property type="entry name" value="HisKA"/>
    <property type="match status" value="1"/>
</dbReference>
<dbReference type="SUPFAM" id="SSF47384">
    <property type="entry name" value="Homodimeric domain of signal transducing histidine kinase"/>
    <property type="match status" value="1"/>
</dbReference>
<dbReference type="Gene3D" id="2.10.70.100">
    <property type="match status" value="1"/>
</dbReference>
<evidence type="ECO:0000256" key="5">
    <source>
        <dbReference type="ARBA" id="ARBA00022679"/>
    </source>
</evidence>
<accession>A0ABV0KMP8</accession>
<dbReference type="PANTHER" id="PTHR43304">
    <property type="entry name" value="PHYTOCHROME-LIKE PROTEIN CPH1"/>
    <property type="match status" value="1"/>
</dbReference>
<keyword evidence="5" id="KW-0808">Transferase</keyword>
<dbReference type="InterPro" id="IPR036097">
    <property type="entry name" value="HisK_dim/P_sf"/>
</dbReference>
<dbReference type="InterPro" id="IPR004358">
    <property type="entry name" value="Sig_transdc_His_kin-like_C"/>
</dbReference>
<dbReference type="InterPro" id="IPR005467">
    <property type="entry name" value="His_kinase_dom"/>
</dbReference>
<proteinExistence type="inferred from homology"/>
<keyword evidence="7" id="KW-0902">Two-component regulatory system</keyword>
<feature type="domain" description="Phytochrome chromophore attachment site" evidence="9">
    <location>
        <begin position="613"/>
        <end position="748"/>
    </location>
</feature>
<protein>
    <recommendedName>
        <fullName evidence="3">histidine kinase</fullName>
        <ecNumber evidence="3">2.7.13.3</ecNumber>
    </recommendedName>
</protein>
<dbReference type="SMART" id="SM00387">
    <property type="entry name" value="HATPase_c"/>
    <property type="match status" value="1"/>
</dbReference>
<evidence type="ECO:0000313" key="13">
    <source>
        <dbReference type="EMBL" id="MEP1060518.1"/>
    </source>
</evidence>
<dbReference type="PROSITE" id="PS50112">
    <property type="entry name" value="PAS"/>
    <property type="match status" value="4"/>
</dbReference>
<dbReference type="SUPFAM" id="SSF55785">
    <property type="entry name" value="PYP-like sensor domain (PAS domain)"/>
    <property type="match status" value="4"/>
</dbReference>
<reference evidence="13 14" key="1">
    <citation type="submission" date="2022-04" db="EMBL/GenBank/DDBJ databases">
        <title>Positive selection, recombination, and allopatry shape intraspecific diversity of widespread and dominant cyanobacteria.</title>
        <authorList>
            <person name="Wei J."/>
            <person name="Shu W."/>
            <person name="Hu C."/>
        </authorList>
    </citation>
    <scope>NUCLEOTIDE SEQUENCE [LARGE SCALE GENOMIC DNA]</scope>
    <source>
        <strain evidence="13 14">AS-A4</strain>
    </source>
</reference>
<dbReference type="InterPro" id="IPR003018">
    <property type="entry name" value="GAF"/>
</dbReference>
<name>A0ABV0KMP8_9CYAN</name>
<dbReference type="Pfam" id="PF01590">
    <property type="entry name" value="GAF"/>
    <property type="match status" value="2"/>
</dbReference>
<dbReference type="SUPFAM" id="SSF55874">
    <property type="entry name" value="ATPase domain of HSP90 chaperone/DNA topoisomerase II/histidine kinase"/>
    <property type="match status" value="1"/>
</dbReference>
<sequence length="1203" mass="136731">MKPEYLESLRDCCQSEAAFEQLQHILLTAEAERQQTELKMLCHSLLSDSTRGVAVSANHTHYLKSLEELILERTADLLDTNSRLRQEIVERRRAEKALQESEQRFRSLIENATDIIVVLDRKGIFRYCSPSAAKVLGYTMQDVVGYSTTEFVHPDDVPLIITVLEQAIKNPNVSQPVIEYRVRDRNGAWCFFEAVATSLLDVPAIRGVVINCHDITERKRAEEALLVANRQTVNILESITDAFMSLDKQWRLTYVNQQAAQLCQRSPEALLGQSLWAVFPDLVGSILDQEYHRAMAEQVPVTFEEFHPSLNAWFDVRLFPSADGMSLFFLDVTDRKHAQAELLEMSTALGNAVEGIARVNIDGQYVALNRAYAAALGYEQEEMIGMVWQQTVHPDCIHSVVAAYQQMMVEGKAEVEVMGLRKDGSTFYSEKVMVAAHDWHDRLIGFHCFTKDITERKQAEAALLESQERFKLTLETTQMGTWDYEQKTGINNWSESCKHLFGVVPDTSDATEAAFLDCVHPDDREAVRMHILLQSQQAANYSKEFRIVHPDGSIRWIAERSHTFHDEAGMPVRTLGISMDITDRKRFEEALRQQAERERLVGTIAQRIRNSLDLKETLNTTVSEVRQFLKADRVVLFVVEQRNSRRVMAESVDTCWQPMIGLNVQENWVQQRQQEYEQGKNLVLANVQDLDSNNVFRQFLEVWQVKAALAVPILHGKTIWGVLVVHQCATERHWETFEMELLEQLATQVSIAIQQAELYCQVQQLNTALEAQVHDRTAQLQQALRFEATLKRITDSVRDSLDEDRILQTAVQELASGLKIMGCDAALYDLEQRTSTVCYEHILSDLPTANGLTVKMDSLAEVYDWLLREQCFQFCRIQSCEPRLLGKRNSILTCPMVDDQGVIGDLWLFRPADDIFTSQEIRLVQQVANQCAIAIRQARLYQAAQAQVAALEELNQLKDDFLSTVSHELRTPMSNMKMAIHMLKTVTAPERQARYLDILQAECLREIELINDLLDLQRLEAAAYPVALEQVDLQECLATIVEPFYSRADDRQQTLTVQLPTIFPTITTDKATLQRVIAELLNNACKYTSPGRAVTLMVEYDPASDANTYEVLPYIVFTVANQAEIPASELPHIFEKFYRVPNADPWKQGGTGLGLALVQRLIAQLEGVILVESRNGWTHFSIQLPVPTCSFIPSMVQLSPQVS</sequence>
<feature type="domain" description="PAS" evidence="11">
    <location>
        <begin position="101"/>
        <end position="171"/>
    </location>
</feature>
<feature type="domain" description="PAC" evidence="12">
    <location>
        <begin position="176"/>
        <end position="227"/>
    </location>
</feature>
<dbReference type="InterPro" id="IPR000700">
    <property type="entry name" value="PAS-assoc_C"/>
</dbReference>
<keyword evidence="4" id="KW-0597">Phosphoprotein</keyword>
<feature type="domain" description="PAC" evidence="12">
    <location>
        <begin position="413"/>
        <end position="465"/>
    </location>
</feature>
<evidence type="ECO:0000259" key="10">
    <source>
        <dbReference type="PROSITE" id="PS50109"/>
    </source>
</evidence>
<dbReference type="InterPro" id="IPR029016">
    <property type="entry name" value="GAF-like_dom_sf"/>
</dbReference>
<dbReference type="Pfam" id="PF08448">
    <property type="entry name" value="PAS_4"/>
    <property type="match status" value="2"/>
</dbReference>
<organism evidence="13 14">
    <name type="scientific">Stenomitos frigidus AS-A4</name>
    <dbReference type="NCBI Taxonomy" id="2933935"/>
    <lineage>
        <taxon>Bacteria</taxon>
        <taxon>Bacillati</taxon>
        <taxon>Cyanobacteriota</taxon>
        <taxon>Cyanophyceae</taxon>
        <taxon>Leptolyngbyales</taxon>
        <taxon>Leptolyngbyaceae</taxon>
        <taxon>Stenomitos</taxon>
    </lineage>
</organism>
<evidence type="ECO:0000259" key="9">
    <source>
        <dbReference type="PROSITE" id="PS50046"/>
    </source>
</evidence>
<dbReference type="PROSITE" id="PS50113">
    <property type="entry name" value="PAC"/>
    <property type="match status" value="3"/>
</dbReference>
<comment type="similarity">
    <text evidence="2">In the N-terminal section; belongs to the phytochrome family.</text>
</comment>
<dbReference type="EMBL" id="JAMPLM010000019">
    <property type="protein sequence ID" value="MEP1060518.1"/>
    <property type="molecule type" value="Genomic_DNA"/>
</dbReference>
<dbReference type="Pfam" id="PF08447">
    <property type="entry name" value="PAS_3"/>
    <property type="match status" value="1"/>
</dbReference>
<dbReference type="PROSITE" id="PS50109">
    <property type="entry name" value="HIS_KIN"/>
    <property type="match status" value="1"/>
</dbReference>
<dbReference type="Gene3D" id="3.30.450.20">
    <property type="entry name" value="PAS domain"/>
    <property type="match status" value="4"/>
</dbReference>
<evidence type="ECO:0000256" key="8">
    <source>
        <dbReference type="SAM" id="Coils"/>
    </source>
</evidence>
<dbReference type="SMART" id="SM00065">
    <property type="entry name" value="GAF"/>
    <property type="match status" value="2"/>
</dbReference>
<dbReference type="CDD" id="cd00130">
    <property type="entry name" value="PAS"/>
    <property type="match status" value="4"/>
</dbReference>
<evidence type="ECO:0000313" key="14">
    <source>
        <dbReference type="Proteomes" id="UP001476950"/>
    </source>
</evidence>
<dbReference type="SUPFAM" id="SSF55781">
    <property type="entry name" value="GAF domain-like"/>
    <property type="match status" value="2"/>
</dbReference>
<feature type="domain" description="Histidine kinase" evidence="10">
    <location>
        <begin position="964"/>
        <end position="1188"/>
    </location>
</feature>
<dbReference type="InterPro" id="IPR035965">
    <property type="entry name" value="PAS-like_dom_sf"/>
</dbReference>
<evidence type="ECO:0000256" key="6">
    <source>
        <dbReference type="ARBA" id="ARBA00022777"/>
    </source>
</evidence>
<dbReference type="InterPro" id="IPR013767">
    <property type="entry name" value="PAS_fold"/>
</dbReference>
<dbReference type="InterPro" id="IPR052162">
    <property type="entry name" value="Sensor_kinase/Photoreceptor"/>
</dbReference>
<dbReference type="Pfam" id="PF02518">
    <property type="entry name" value="HATPase_c"/>
    <property type="match status" value="1"/>
</dbReference>
<evidence type="ECO:0000256" key="2">
    <source>
        <dbReference type="ARBA" id="ARBA00006402"/>
    </source>
</evidence>
<dbReference type="Pfam" id="PF00989">
    <property type="entry name" value="PAS"/>
    <property type="match status" value="1"/>
</dbReference>
<comment type="catalytic activity">
    <reaction evidence="1">
        <text>ATP + protein L-histidine = ADP + protein N-phospho-L-histidine.</text>
        <dbReference type="EC" id="2.7.13.3"/>
    </reaction>
</comment>
<dbReference type="CDD" id="cd00075">
    <property type="entry name" value="HATPase"/>
    <property type="match status" value="1"/>
</dbReference>
<dbReference type="SMART" id="SM00086">
    <property type="entry name" value="PAC"/>
    <property type="match status" value="3"/>
</dbReference>
<feature type="domain" description="PAC" evidence="12">
    <location>
        <begin position="541"/>
        <end position="593"/>
    </location>
</feature>
<evidence type="ECO:0000259" key="12">
    <source>
        <dbReference type="PROSITE" id="PS50113"/>
    </source>
</evidence>
<evidence type="ECO:0000256" key="1">
    <source>
        <dbReference type="ARBA" id="ARBA00000085"/>
    </source>
</evidence>
<dbReference type="RefSeq" id="WP_190449076.1">
    <property type="nucleotide sequence ID" value="NZ_JAMPLM010000019.1"/>
</dbReference>
<dbReference type="PROSITE" id="PS50046">
    <property type="entry name" value="PHYTOCHROME_2"/>
    <property type="match status" value="1"/>
</dbReference>
<dbReference type="Proteomes" id="UP001476950">
    <property type="component" value="Unassembled WGS sequence"/>
</dbReference>
<dbReference type="InterPro" id="IPR013656">
    <property type="entry name" value="PAS_4"/>
</dbReference>
<keyword evidence="8" id="KW-0175">Coiled coil</keyword>
<gene>
    <name evidence="13" type="ORF">NDI38_18965</name>
</gene>
<dbReference type="InterPro" id="IPR003594">
    <property type="entry name" value="HATPase_dom"/>
</dbReference>
<comment type="caution">
    <text evidence="13">The sequence shown here is derived from an EMBL/GenBank/DDBJ whole genome shotgun (WGS) entry which is preliminary data.</text>
</comment>
<dbReference type="NCBIfam" id="TIGR00229">
    <property type="entry name" value="sensory_box"/>
    <property type="match status" value="3"/>
</dbReference>
<evidence type="ECO:0000259" key="11">
    <source>
        <dbReference type="PROSITE" id="PS50112"/>
    </source>
</evidence>
<dbReference type="InterPro" id="IPR001610">
    <property type="entry name" value="PAC"/>
</dbReference>
<dbReference type="PRINTS" id="PR00344">
    <property type="entry name" value="BCTRLSENSOR"/>
</dbReference>